<protein>
    <submittedName>
        <fullName evidence="3">Uncharacterized protein</fullName>
    </submittedName>
</protein>
<dbReference type="Pfam" id="PF14559">
    <property type="entry name" value="TPR_19"/>
    <property type="match status" value="1"/>
</dbReference>
<comment type="caution">
    <text evidence="3">The sequence shown here is derived from an EMBL/GenBank/DDBJ whole genome shotgun (WGS) entry which is preliminary data.</text>
</comment>
<dbReference type="AlphaFoldDB" id="A0A0G0ZEC2"/>
<dbReference type="InterPro" id="IPR011990">
    <property type="entry name" value="TPR-like_helical_dom_sf"/>
</dbReference>
<accession>A0A0G0ZEC2</accession>
<name>A0A0G0ZEC2_9BACT</name>
<feature type="compositionally biased region" description="Acidic residues" evidence="2">
    <location>
        <begin position="222"/>
        <end position="237"/>
    </location>
</feature>
<dbReference type="EMBL" id="LCDD01000009">
    <property type="protein sequence ID" value="KKS47070.1"/>
    <property type="molecule type" value="Genomic_DNA"/>
</dbReference>
<sequence length="237" mass="26915">MEDAVSDAISAALAQNWDRAIEINKTILKNNKDDLETLCRLAYAYLQYGEIDKAKKLYKKILAADRYNCVAQKNYLKIANLSGTHIKTNISSRVSPSLFIEEPGRTKIIQLINLAPFRIISKLSIGDTVQLNPKKHAIEVRGIDKTYYGAIPDDVTFRLLKFIEAGNTYLVCIKNIQKNYISVFIREMSRGKKLNHQPSFSPASLKDFATTIRKEIKKGVLPEEESDDEEVQEESEE</sequence>
<evidence type="ECO:0000256" key="1">
    <source>
        <dbReference type="PROSITE-ProRule" id="PRU00339"/>
    </source>
</evidence>
<feature type="repeat" description="TPR" evidence="1">
    <location>
        <begin position="35"/>
        <end position="68"/>
    </location>
</feature>
<reference evidence="3 4" key="1">
    <citation type="journal article" date="2015" name="Nature">
        <title>rRNA introns, odd ribosomes, and small enigmatic genomes across a large radiation of phyla.</title>
        <authorList>
            <person name="Brown C.T."/>
            <person name="Hug L.A."/>
            <person name="Thomas B.C."/>
            <person name="Sharon I."/>
            <person name="Castelle C.J."/>
            <person name="Singh A."/>
            <person name="Wilkins M.J."/>
            <person name="Williams K.H."/>
            <person name="Banfield J.F."/>
        </authorList>
    </citation>
    <scope>NUCLEOTIDE SEQUENCE [LARGE SCALE GENOMIC DNA]</scope>
</reference>
<evidence type="ECO:0000256" key="2">
    <source>
        <dbReference type="SAM" id="MobiDB-lite"/>
    </source>
</evidence>
<dbReference type="InterPro" id="IPR019734">
    <property type="entry name" value="TPR_rpt"/>
</dbReference>
<evidence type="ECO:0000313" key="3">
    <source>
        <dbReference type="EMBL" id="KKS47070.1"/>
    </source>
</evidence>
<keyword evidence="1" id="KW-0802">TPR repeat</keyword>
<feature type="region of interest" description="Disordered" evidence="2">
    <location>
        <begin position="218"/>
        <end position="237"/>
    </location>
</feature>
<dbReference type="Proteomes" id="UP000034320">
    <property type="component" value="Unassembled WGS sequence"/>
</dbReference>
<proteinExistence type="predicted"/>
<gene>
    <name evidence="3" type="ORF">UV09_C0009G0009</name>
</gene>
<dbReference type="Gene3D" id="1.25.40.10">
    <property type="entry name" value="Tetratricopeptide repeat domain"/>
    <property type="match status" value="1"/>
</dbReference>
<evidence type="ECO:0000313" key="4">
    <source>
        <dbReference type="Proteomes" id="UP000034320"/>
    </source>
</evidence>
<dbReference type="PROSITE" id="PS50005">
    <property type="entry name" value="TPR"/>
    <property type="match status" value="1"/>
</dbReference>
<dbReference type="SUPFAM" id="SSF48452">
    <property type="entry name" value="TPR-like"/>
    <property type="match status" value="1"/>
</dbReference>
<organism evidence="3 4">
    <name type="scientific">Candidatus Gottesmanbacteria bacterium GW2011_GWA2_42_18</name>
    <dbReference type="NCBI Taxonomy" id="1618442"/>
    <lineage>
        <taxon>Bacteria</taxon>
        <taxon>Candidatus Gottesmaniibacteriota</taxon>
    </lineage>
</organism>